<organism evidence="2 3">
    <name type="scientific">Candidatus Tenderia electrophaga</name>
    <dbReference type="NCBI Taxonomy" id="1748243"/>
    <lineage>
        <taxon>Bacteria</taxon>
        <taxon>Pseudomonadati</taxon>
        <taxon>Pseudomonadota</taxon>
        <taxon>Gammaproteobacteria</taxon>
        <taxon>Candidatus Tenderiales</taxon>
        <taxon>Candidatus Tenderiaceae</taxon>
        <taxon>Candidatus Tenderia</taxon>
    </lineage>
</organism>
<evidence type="ECO:0000313" key="3">
    <source>
        <dbReference type="Proteomes" id="UP000055136"/>
    </source>
</evidence>
<dbReference type="EMBL" id="CP013099">
    <property type="protein sequence ID" value="ALP54724.1"/>
    <property type="molecule type" value="Genomic_DNA"/>
</dbReference>
<sequence length="155" mass="17164">MWVAPEQYAINYQGMDFAFCSQQCKDRFLANPHLYIGVPGEPAPKQQGQAVVKRRRLRLEQPLSASAAQQVGEQLRAMMGVYAVDIDANELTLTYDLLQATAGQIEATLQQAGARLGGGWSEKLRRAFVHYLEENEVASREVQPGPHGHGGHHHS</sequence>
<proteinExistence type="predicted"/>
<dbReference type="Pfam" id="PF04945">
    <property type="entry name" value="YHS"/>
    <property type="match status" value="1"/>
</dbReference>
<dbReference type="Proteomes" id="UP000055136">
    <property type="component" value="Chromosome"/>
</dbReference>
<evidence type="ECO:0000313" key="2">
    <source>
        <dbReference type="EMBL" id="ALP54724.1"/>
    </source>
</evidence>
<name>A0A0S2THY1_9GAMM</name>
<dbReference type="STRING" id="1748243.Tel_03570"/>
<feature type="domain" description="YHS" evidence="1">
    <location>
        <begin position="7"/>
        <end position="36"/>
    </location>
</feature>
<reference evidence="2" key="1">
    <citation type="submission" date="2015-10" db="EMBL/GenBank/DDBJ databases">
        <title>Description of Candidatus Tenderia electrophaga gen. nov, sp. nov., an Uncultivated Electroautotroph from a Biocathode Enrichment.</title>
        <authorList>
            <person name="Eddie B.J."/>
            <person name="Malanoski A.P."/>
            <person name="Wang Z."/>
            <person name="Hall R.J."/>
            <person name="Oh S.D."/>
            <person name="Heiner C."/>
            <person name="Lin B."/>
            <person name="Strycharz-Glaven S.M."/>
        </authorList>
    </citation>
    <scope>NUCLEOTIDE SEQUENCE [LARGE SCALE GENOMIC DNA]</scope>
    <source>
        <strain evidence="2">NRL1</strain>
    </source>
</reference>
<dbReference type="Gene3D" id="3.30.70.100">
    <property type="match status" value="1"/>
</dbReference>
<keyword evidence="3" id="KW-1185">Reference proteome</keyword>
<accession>A0A0S2THY1</accession>
<dbReference type="KEGG" id="tee:Tel_03570"/>
<evidence type="ECO:0000259" key="1">
    <source>
        <dbReference type="Pfam" id="PF04945"/>
    </source>
</evidence>
<dbReference type="InterPro" id="IPR007029">
    <property type="entry name" value="YHS_dom"/>
</dbReference>
<gene>
    <name evidence="2" type="ORF">Tel_03570</name>
</gene>
<dbReference type="AlphaFoldDB" id="A0A0S2THY1"/>
<protein>
    <recommendedName>
        <fullName evidence="1">YHS domain-containing protein</fullName>
    </recommendedName>
</protein>